<evidence type="ECO:0000259" key="3">
    <source>
        <dbReference type="Pfam" id="PF11887"/>
    </source>
</evidence>
<feature type="transmembrane region" description="Helical" evidence="1">
    <location>
        <begin position="17"/>
        <end position="37"/>
    </location>
</feature>
<keyword evidence="1" id="KW-0472">Membrane</keyword>
<dbReference type="Pfam" id="PF02470">
    <property type="entry name" value="MlaD"/>
    <property type="match status" value="1"/>
</dbReference>
<comment type="caution">
    <text evidence="4">The sequence shown here is derived from an EMBL/GenBank/DDBJ whole genome shotgun (WGS) entry which is preliminary data.</text>
</comment>
<dbReference type="PANTHER" id="PTHR33371:SF19">
    <property type="entry name" value="MCE-FAMILY PROTEIN MCE4A"/>
    <property type="match status" value="1"/>
</dbReference>
<gene>
    <name evidence="4" type="ORF">BJY24_004903</name>
</gene>
<dbReference type="Pfam" id="PF11887">
    <property type="entry name" value="Mce4_CUP1"/>
    <property type="match status" value="1"/>
</dbReference>
<protein>
    <submittedName>
        <fullName evidence="4">Virulence factor Mce-like protein</fullName>
    </submittedName>
</protein>
<feature type="domain" description="Mammalian cell entry C-terminal" evidence="3">
    <location>
        <begin position="130"/>
        <end position="353"/>
    </location>
</feature>
<dbReference type="GO" id="GO:0051701">
    <property type="term" value="P:biological process involved in interaction with host"/>
    <property type="evidence" value="ECO:0007669"/>
    <property type="project" value="TreeGrafter"/>
</dbReference>
<evidence type="ECO:0000313" key="5">
    <source>
        <dbReference type="Proteomes" id="UP000540412"/>
    </source>
</evidence>
<dbReference type="InterPro" id="IPR024516">
    <property type="entry name" value="Mce_C"/>
</dbReference>
<accession>A0A7W9UK21</accession>
<reference evidence="4 5" key="1">
    <citation type="submission" date="2020-08" db="EMBL/GenBank/DDBJ databases">
        <title>Sequencing the genomes of 1000 actinobacteria strains.</title>
        <authorList>
            <person name="Klenk H.-P."/>
        </authorList>
    </citation>
    <scope>NUCLEOTIDE SEQUENCE [LARGE SCALE GENOMIC DNA]</scope>
    <source>
        <strain evidence="4 5">DSM 43582</strain>
    </source>
</reference>
<dbReference type="InterPro" id="IPR003399">
    <property type="entry name" value="Mce/MlaD"/>
</dbReference>
<dbReference type="AlphaFoldDB" id="A0A7W9UK21"/>
<proteinExistence type="predicted"/>
<keyword evidence="5" id="KW-1185">Reference proteome</keyword>
<sequence length="437" mass="44247">MSIAFESDGKVLPGWNLFLRGLVVLVVCAAAAGLMIARSGGAFRQTLSVTADLVDVGDGLPAKSDVKYQGLLVGRVNGVTPARNGSPNQVHIDLIPDRSHGISSTVTARVVPSNVFAVPSVQLVYNGPGASLAAGAHIAEDRSVDTVRLQTSLTALSRIVAAAGRAGSDPTLGVLTAIERATAGHGEDAVRAGAELTRISGALNAAMAPDGTGATLDTLSEALTGLRSSAPDLLGAVHNSVLPLRTVEQQRQRLEAMLTGGLDTSATVATALENHTADLTGITAELSPPLSVIADGSRNFSQMTVSLARLSGPFSGMWDPVTQRATAKVIVELTPHRQYTRADCPRYGDLTGPSCATGPPGGPTIIGPDAAPAASPIVLGGTVGETGSPQEQARVAAVLGGAPNAAADILLGPLLRGNDVKVTPAPNDSSAPPGGPR</sequence>
<keyword evidence="1" id="KW-0812">Transmembrane</keyword>
<dbReference type="RefSeq" id="WP_040748652.1">
    <property type="nucleotide sequence ID" value="NZ_JACHIT010000002.1"/>
</dbReference>
<dbReference type="EMBL" id="JACHIT010000002">
    <property type="protein sequence ID" value="MBB5915991.1"/>
    <property type="molecule type" value="Genomic_DNA"/>
</dbReference>
<keyword evidence="1" id="KW-1133">Transmembrane helix</keyword>
<dbReference type="PANTHER" id="PTHR33371">
    <property type="entry name" value="INTERMEMBRANE PHOSPHOLIPID TRANSPORT SYSTEM BINDING PROTEIN MLAD-RELATED"/>
    <property type="match status" value="1"/>
</dbReference>
<evidence type="ECO:0000313" key="4">
    <source>
        <dbReference type="EMBL" id="MBB5915991.1"/>
    </source>
</evidence>
<dbReference type="InterPro" id="IPR052336">
    <property type="entry name" value="MlaD_Phospholipid_Transporter"/>
</dbReference>
<dbReference type="GO" id="GO:0005576">
    <property type="term" value="C:extracellular region"/>
    <property type="evidence" value="ECO:0007669"/>
    <property type="project" value="TreeGrafter"/>
</dbReference>
<dbReference type="Proteomes" id="UP000540412">
    <property type="component" value="Unassembled WGS sequence"/>
</dbReference>
<evidence type="ECO:0000259" key="2">
    <source>
        <dbReference type="Pfam" id="PF02470"/>
    </source>
</evidence>
<evidence type="ECO:0000256" key="1">
    <source>
        <dbReference type="SAM" id="Phobius"/>
    </source>
</evidence>
<name>A0A7W9UK21_9NOCA</name>
<organism evidence="4 5">
    <name type="scientific">Nocardia transvalensis</name>
    <dbReference type="NCBI Taxonomy" id="37333"/>
    <lineage>
        <taxon>Bacteria</taxon>
        <taxon>Bacillati</taxon>
        <taxon>Actinomycetota</taxon>
        <taxon>Actinomycetes</taxon>
        <taxon>Mycobacteriales</taxon>
        <taxon>Nocardiaceae</taxon>
        <taxon>Nocardia</taxon>
    </lineage>
</organism>
<feature type="domain" description="Mce/MlaD" evidence="2">
    <location>
        <begin position="46"/>
        <end position="124"/>
    </location>
</feature>